<keyword evidence="1" id="KW-1185">Reference proteome</keyword>
<evidence type="ECO:0000313" key="1">
    <source>
        <dbReference type="Proteomes" id="UP000095280"/>
    </source>
</evidence>
<protein>
    <submittedName>
        <fullName evidence="2">Protein Wnt</fullName>
    </submittedName>
</protein>
<sequence length="144" mass="15456">RWVNISAGGGGGDIRRISQHLSGSDGLPLRDARSSVTAWSGCQFTALGHLTMSCNGVNIGGNLTKNAVNGLAKWAIRVFSSLDELKPPADSSPSPQAGLLILTSAQQMRAQHSDCSQQWISNRFTEETRHGGHRILGADCFRKK</sequence>
<dbReference type="AlphaFoldDB" id="A0A1I8FAK2"/>
<evidence type="ECO:0000313" key="2">
    <source>
        <dbReference type="WBParaSite" id="maker-unitig_27181-snap-gene-0.1-mRNA-1"/>
    </source>
</evidence>
<name>A0A1I8FAK2_9PLAT</name>
<dbReference type="WBParaSite" id="maker-unitig_27181-snap-gene-0.1-mRNA-1">
    <property type="protein sequence ID" value="maker-unitig_27181-snap-gene-0.1-mRNA-1"/>
    <property type="gene ID" value="maker-unitig_27181-snap-gene-0.1"/>
</dbReference>
<proteinExistence type="predicted"/>
<dbReference type="Proteomes" id="UP000095280">
    <property type="component" value="Unplaced"/>
</dbReference>
<organism evidence="1 2">
    <name type="scientific">Macrostomum lignano</name>
    <dbReference type="NCBI Taxonomy" id="282301"/>
    <lineage>
        <taxon>Eukaryota</taxon>
        <taxon>Metazoa</taxon>
        <taxon>Spiralia</taxon>
        <taxon>Lophotrochozoa</taxon>
        <taxon>Platyhelminthes</taxon>
        <taxon>Rhabditophora</taxon>
        <taxon>Macrostomorpha</taxon>
        <taxon>Macrostomida</taxon>
        <taxon>Macrostomidae</taxon>
        <taxon>Macrostomum</taxon>
    </lineage>
</organism>
<accession>A0A1I8FAK2</accession>
<reference evidence="2" key="1">
    <citation type="submission" date="2016-11" db="UniProtKB">
        <authorList>
            <consortium name="WormBaseParasite"/>
        </authorList>
    </citation>
    <scope>IDENTIFICATION</scope>
</reference>